<keyword evidence="3 5" id="KW-1133">Transmembrane helix</keyword>
<keyword evidence="8" id="KW-1185">Reference proteome</keyword>
<dbReference type="CDD" id="cd17319">
    <property type="entry name" value="MFS_ExuT_GudP_like"/>
    <property type="match status" value="1"/>
</dbReference>
<proteinExistence type="predicted"/>
<dbReference type="InterPro" id="IPR011701">
    <property type="entry name" value="MFS"/>
</dbReference>
<accession>A0ABS6BL59</accession>
<feature type="transmembrane region" description="Helical" evidence="5">
    <location>
        <begin position="330"/>
        <end position="350"/>
    </location>
</feature>
<gene>
    <name evidence="7" type="ORF">KOF26_14335</name>
</gene>
<dbReference type="InterPro" id="IPR036259">
    <property type="entry name" value="MFS_trans_sf"/>
</dbReference>
<feature type="transmembrane region" description="Helical" evidence="5">
    <location>
        <begin position="168"/>
        <end position="187"/>
    </location>
</feature>
<evidence type="ECO:0000256" key="2">
    <source>
        <dbReference type="ARBA" id="ARBA00022692"/>
    </source>
</evidence>
<evidence type="ECO:0000313" key="7">
    <source>
        <dbReference type="EMBL" id="MBU3079036.1"/>
    </source>
</evidence>
<dbReference type="Pfam" id="PF07690">
    <property type="entry name" value="MFS_1"/>
    <property type="match status" value="1"/>
</dbReference>
<evidence type="ECO:0000259" key="6">
    <source>
        <dbReference type="PROSITE" id="PS50850"/>
    </source>
</evidence>
<evidence type="ECO:0000256" key="4">
    <source>
        <dbReference type="ARBA" id="ARBA00023136"/>
    </source>
</evidence>
<comment type="caution">
    <text evidence="7">The sequence shown here is derived from an EMBL/GenBank/DDBJ whole genome shotgun (WGS) entry which is preliminary data.</text>
</comment>
<feature type="transmembrane region" description="Helical" evidence="5">
    <location>
        <begin position="12"/>
        <end position="35"/>
    </location>
</feature>
<feature type="transmembrane region" description="Helical" evidence="5">
    <location>
        <begin position="232"/>
        <end position="253"/>
    </location>
</feature>
<keyword evidence="4 5" id="KW-0472">Membrane</keyword>
<feature type="transmembrane region" description="Helical" evidence="5">
    <location>
        <begin position="47"/>
        <end position="71"/>
    </location>
</feature>
<dbReference type="PROSITE" id="PS50850">
    <property type="entry name" value="MFS"/>
    <property type="match status" value="1"/>
</dbReference>
<dbReference type="InterPro" id="IPR050382">
    <property type="entry name" value="MFS_Na/Anion_cotransporter"/>
</dbReference>
<evidence type="ECO:0000256" key="5">
    <source>
        <dbReference type="SAM" id="Phobius"/>
    </source>
</evidence>
<dbReference type="Proteomes" id="UP000776276">
    <property type="component" value="Unassembled WGS sequence"/>
</dbReference>
<evidence type="ECO:0000256" key="1">
    <source>
        <dbReference type="ARBA" id="ARBA00004141"/>
    </source>
</evidence>
<reference evidence="7 8" key="1">
    <citation type="submission" date="2021-06" db="EMBL/GenBank/DDBJ databases">
        <title>Sphingomonas sp. XMGL2, whole genome shotgun sequencing project.</title>
        <authorList>
            <person name="Zhao G."/>
            <person name="Shen L."/>
        </authorList>
    </citation>
    <scope>NUCLEOTIDE SEQUENCE [LARGE SCALE GENOMIC DNA]</scope>
    <source>
        <strain evidence="7 8">XMGL2</strain>
    </source>
</reference>
<name>A0ABS6BL59_9SPHN</name>
<dbReference type="Gene3D" id="1.20.1250.20">
    <property type="entry name" value="MFS general substrate transporter like domains"/>
    <property type="match status" value="2"/>
</dbReference>
<protein>
    <submittedName>
        <fullName evidence="7">MFS transporter</fullName>
    </submittedName>
</protein>
<evidence type="ECO:0000313" key="8">
    <source>
        <dbReference type="Proteomes" id="UP000776276"/>
    </source>
</evidence>
<feature type="transmembrane region" description="Helical" evidence="5">
    <location>
        <begin position="273"/>
        <end position="291"/>
    </location>
</feature>
<feature type="transmembrane region" description="Helical" evidence="5">
    <location>
        <begin position="83"/>
        <end position="106"/>
    </location>
</feature>
<comment type="subcellular location">
    <subcellularLocation>
        <location evidence="1">Membrane</location>
        <topology evidence="1">Multi-pass membrane protein</topology>
    </subcellularLocation>
</comment>
<feature type="domain" description="Major facilitator superfamily (MFS) profile" evidence="6">
    <location>
        <begin position="13"/>
        <end position="420"/>
    </location>
</feature>
<organism evidence="7 8">
    <name type="scientific">Sphingomonas quercus</name>
    <dbReference type="NCBI Taxonomy" id="2842451"/>
    <lineage>
        <taxon>Bacteria</taxon>
        <taxon>Pseudomonadati</taxon>
        <taxon>Pseudomonadota</taxon>
        <taxon>Alphaproteobacteria</taxon>
        <taxon>Sphingomonadales</taxon>
        <taxon>Sphingomonadaceae</taxon>
        <taxon>Sphingomonas</taxon>
    </lineage>
</organism>
<keyword evidence="2 5" id="KW-0812">Transmembrane</keyword>
<evidence type="ECO:0000256" key="3">
    <source>
        <dbReference type="ARBA" id="ARBA00022989"/>
    </source>
</evidence>
<feature type="transmembrane region" description="Helical" evidence="5">
    <location>
        <begin position="397"/>
        <end position="422"/>
    </location>
</feature>
<dbReference type="InterPro" id="IPR020846">
    <property type="entry name" value="MFS_dom"/>
</dbReference>
<dbReference type="EMBL" id="JAHKRT010000008">
    <property type="protein sequence ID" value="MBU3079036.1"/>
    <property type="molecule type" value="Genomic_DNA"/>
</dbReference>
<dbReference type="PANTHER" id="PTHR11662">
    <property type="entry name" value="SOLUTE CARRIER FAMILY 17"/>
    <property type="match status" value="1"/>
</dbReference>
<feature type="transmembrane region" description="Helical" evidence="5">
    <location>
        <begin position="371"/>
        <end position="391"/>
    </location>
</feature>
<sequence length="432" mass="46194">MMHEPPGRRRWAIAALLGGGVVVSYFDRIILAAAAPAIQRDFRIDDFAMGFLLGAFGWTYGALQVPVGVLLDRIGVRRVMIGSILLWAAASFLASEAIGFATMFAARMMLGVAEAPTFPANAKAIGYWFPRTERSLATALFDGAAKFSNVIAIPAIAFLALEVGWRKAFVATAILSLCYLLLFARIYRDPGLDPRLGPSERAYIAEGGGAAEGLARSRGLALLGYLLLRRKMWGLALGFGCYNYAFSFFITWLPTYLAREMKMDPLSSAGFAIIPWMFATLADLLVGGWLIDHLVRRGRDETIVRKSIIVLGMVTALFVIGAAFTDDARWALLWITVSLSGLAAAAPASWSLPSLIAPVGGAGTIGGMMNFVGSLAGAVAPALTGLIVAQSRSFSGAFLLAGAVLAVGLVSFTLVMGPIAPIPEREQRRHRN</sequence>
<dbReference type="SUPFAM" id="SSF103473">
    <property type="entry name" value="MFS general substrate transporter"/>
    <property type="match status" value="1"/>
</dbReference>
<feature type="transmembrane region" description="Helical" evidence="5">
    <location>
        <begin position="303"/>
        <end position="324"/>
    </location>
</feature>
<dbReference type="PANTHER" id="PTHR11662:SF399">
    <property type="entry name" value="FI19708P1-RELATED"/>
    <property type="match status" value="1"/>
</dbReference>